<accession>A0A840QPW4</accession>
<dbReference type="EMBL" id="JACHHB010000006">
    <property type="protein sequence ID" value="MBB5173456.1"/>
    <property type="molecule type" value="Genomic_DNA"/>
</dbReference>
<comment type="caution">
    <text evidence="2">The sequence shown here is derived from an EMBL/GenBank/DDBJ whole genome shotgun (WGS) entry which is preliminary data.</text>
</comment>
<evidence type="ECO:0000313" key="2">
    <source>
        <dbReference type="EMBL" id="MBB5173456.1"/>
    </source>
</evidence>
<dbReference type="AlphaFoldDB" id="A0A840QPW4"/>
<proteinExistence type="predicted"/>
<keyword evidence="3" id="KW-1185">Reference proteome</keyword>
<name>A0A840QPW4_9BACI</name>
<dbReference type="Proteomes" id="UP000551878">
    <property type="component" value="Unassembled WGS sequence"/>
</dbReference>
<organism evidence="2 3">
    <name type="scientific">Texcoconibacillus texcoconensis</name>
    <dbReference type="NCBI Taxonomy" id="1095777"/>
    <lineage>
        <taxon>Bacteria</taxon>
        <taxon>Bacillati</taxon>
        <taxon>Bacillota</taxon>
        <taxon>Bacilli</taxon>
        <taxon>Bacillales</taxon>
        <taxon>Bacillaceae</taxon>
        <taxon>Texcoconibacillus</taxon>
    </lineage>
</organism>
<reference evidence="2 3" key="1">
    <citation type="submission" date="2020-08" db="EMBL/GenBank/DDBJ databases">
        <title>Genomic Encyclopedia of Type Strains, Phase IV (KMG-IV): sequencing the most valuable type-strain genomes for metagenomic binning, comparative biology and taxonomic classification.</title>
        <authorList>
            <person name="Goeker M."/>
        </authorList>
    </citation>
    <scope>NUCLEOTIDE SEQUENCE [LARGE SCALE GENOMIC DNA]</scope>
    <source>
        <strain evidence="2 3">DSM 24696</strain>
    </source>
</reference>
<gene>
    <name evidence="2" type="ORF">HNQ41_001643</name>
</gene>
<evidence type="ECO:0000313" key="3">
    <source>
        <dbReference type="Proteomes" id="UP000551878"/>
    </source>
</evidence>
<feature type="region of interest" description="Disordered" evidence="1">
    <location>
        <begin position="20"/>
        <end position="46"/>
    </location>
</feature>
<protein>
    <submittedName>
        <fullName evidence="2">Uncharacterized protein</fullName>
    </submittedName>
</protein>
<evidence type="ECO:0000256" key="1">
    <source>
        <dbReference type="SAM" id="MobiDB-lite"/>
    </source>
</evidence>
<sequence>MITSLSIKLEWQDNGIRERMNSNSPTVLPADEADLSMGLPSPPSQPLQFLKKTTLFTHK</sequence>